<dbReference type="SUPFAM" id="SSF102735">
    <property type="entry name" value="Trigger factor ribosome-binding domain"/>
    <property type="match status" value="1"/>
</dbReference>
<dbReference type="Pfam" id="PF05698">
    <property type="entry name" value="Trigger_C"/>
    <property type="match status" value="1"/>
</dbReference>
<evidence type="ECO:0000256" key="9">
    <source>
        <dbReference type="HAMAP-Rule" id="MF_00303"/>
    </source>
</evidence>
<dbReference type="InterPro" id="IPR027304">
    <property type="entry name" value="Trigger_fact/SurA_dom_sf"/>
</dbReference>
<keyword evidence="5 9" id="KW-0697">Rotamase</keyword>
<evidence type="ECO:0000256" key="4">
    <source>
        <dbReference type="ARBA" id="ARBA00016902"/>
    </source>
</evidence>
<keyword evidence="7 9" id="KW-0413">Isomerase</keyword>
<dbReference type="Pfam" id="PF05697">
    <property type="entry name" value="Trigger_N"/>
    <property type="match status" value="1"/>
</dbReference>
<dbReference type="Proteomes" id="UP000031465">
    <property type="component" value="Unassembled WGS sequence"/>
</dbReference>
<evidence type="ECO:0000256" key="1">
    <source>
        <dbReference type="ARBA" id="ARBA00000971"/>
    </source>
</evidence>
<evidence type="ECO:0000313" key="12">
    <source>
        <dbReference type="EMBL" id="KIC71075.1"/>
    </source>
</evidence>
<dbReference type="Gene3D" id="3.10.50.40">
    <property type="match status" value="1"/>
</dbReference>
<comment type="domain">
    <text evidence="9">Consists of 3 domains; the N-terminus binds the ribosome, the middle domain has PPIase activity, while the C-terminus has intrinsic chaperone activity on its own.</text>
</comment>
<dbReference type="GO" id="GO:0051301">
    <property type="term" value="P:cell division"/>
    <property type="evidence" value="ECO:0007669"/>
    <property type="project" value="UniProtKB-KW"/>
</dbReference>
<name>A0A0C1JI56_9BACT</name>
<keyword evidence="9" id="KW-0963">Cytoplasm</keyword>
<dbReference type="PANTHER" id="PTHR30560:SF3">
    <property type="entry name" value="TRIGGER FACTOR-LIKE PROTEIN TIG, CHLOROPLASTIC"/>
    <property type="match status" value="1"/>
</dbReference>
<accession>A0A0C1JI56</accession>
<evidence type="ECO:0000259" key="10">
    <source>
        <dbReference type="Pfam" id="PF05697"/>
    </source>
</evidence>
<comment type="function">
    <text evidence="9">Involved in protein export. Acts as a chaperone by maintaining the newly synthesized protein in an open conformation. Functions as a peptidyl-prolyl cis-trans isomerase.</text>
</comment>
<keyword evidence="6 9" id="KW-0143">Chaperone</keyword>
<comment type="catalytic activity">
    <reaction evidence="1 9">
        <text>[protein]-peptidylproline (omega=180) = [protein]-peptidylproline (omega=0)</text>
        <dbReference type="Rhea" id="RHEA:16237"/>
        <dbReference type="Rhea" id="RHEA-COMP:10747"/>
        <dbReference type="Rhea" id="RHEA-COMP:10748"/>
        <dbReference type="ChEBI" id="CHEBI:83833"/>
        <dbReference type="ChEBI" id="CHEBI:83834"/>
        <dbReference type="EC" id="5.2.1.8"/>
    </reaction>
</comment>
<protein>
    <recommendedName>
        <fullName evidence="4 9">Trigger factor</fullName>
        <shortName evidence="9">TF</shortName>
        <ecNumber evidence="3 9">5.2.1.8</ecNumber>
    </recommendedName>
    <alternativeName>
        <fullName evidence="8 9">PPIase</fullName>
    </alternativeName>
</protein>
<evidence type="ECO:0000256" key="2">
    <source>
        <dbReference type="ARBA" id="ARBA00005464"/>
    </source>
</evidence>
<dbReference type="GO" id="GO:0015031">
    <property type="term" value="P:protein transport"/>
    <property type="evidence" value="ECO:0007669"/>
    <property type="project" value="UniProtKB-UniRule"/>
</dbReference>
<dbReference type="InterPro" id="IPR005215">
    <property type="entry name" value="Trig_fac"/>
</dbReference>
<dbReference type="PATRIC" id="fig|362787.3.peg.1676"/>
<evidence type="ECO:0000256" key="6">
    <source>
        <dbReference type="ARBA" id="ARBA00023186"/>
    </source>
</evidence>
<evidence type="ECO:0000256" key="7">
    <source>
        <dbReference type="ARBA" id="ARBA00023235"/>
    </source>
</evidence>
<dbReference type="GO" id="GO:0005737">
    <property type="term" value="C:cytoplasm"/>
    <property type="evidence" value="ECO:0007669"/>
    <property type="project" value="UniProtKB-SubCell"/>
</dbReference>
<dbReference type="EMBL" id="JSAN01000115">
    <property type="protein sequence ID" value="KIC71075.1"/>
    <property type="molecule type" value="Genomic_DNA"/>
</dbReference>
<dbReference type="AlphaFoldDB" id="A0A0C1JI56"/>
<reference evidence="12 13" key="1">
    <citation type="journal article" date="2014" name="Mol. Biol. Evol.">
        <title>Massive expansion of Ubiquitination-related gene families within the Chlamydiae.</title>
        <authorList>
            <person name="Domman D."/>
            <person name="Collingro A."/>
            <person name="Lagkouvardos I."/>
            <person name="Gehre L."/>
            <person name="Weinmaier T."/>
            <person name="Rattei T."/>
            <person name="Subtil A."/>
            <person name="Horn M."/>
        </authorList>
    </citation>
    <scope>NUCLEOTIDE SEQUENCE [LARGE SCALE GENOMIC DNA]</scope>
    <source>
        <strain evidence="12 13">EI2</strain>
    </source>
</reference>
<dbReference type="Gene3D" id="3.30.70.1050">
    <property type="entry name" value="Trigger factor ribosome-binding domain"/>
    <property type="match status" value="1"/>
</dbReference>
<dbReference type="InterPro" id="IPR008880">
    <property type="entry name" value="Trigger_fac_C"/>
</dbReference>
<evidence type="ECO:0000259" key="11">
    <source>
        <dbReference type="Pfam" id="PF05698"/>
    </source>
</evidence>
<dbReference type="SUPFAM" id="SSF109998">
    <property type="entry name" value="Triger factor/SurA peptide-binding domain-like"/>
    <property type="match status" value="1"/>
</dbReference>
<feature type="domain" description="Trigger factor C-terminal" evidence="11">
    <location>
        <begin position="292"/>
        <end position="444"/>
    </location>
</feature>
<sequence length="450" mass="51526">MSSPAFIRSIAKRFSVSNQETEAGSKTISNDNLNVQITRGTHCQVKFDITVKPEAVVAAYQKALKTINKEINIPGFRKGKAPQQLILEKYGSNVQKECVDIVLQTGFNDALQLTHIHPLKDGHIKRPIVHYCTQEKGAHFVLEFEARPTIPSVQPQELHLHHQAPVQVTDEERKNALNQVLLQFTTYQPIEDRPVQEGDFINVDVTILEETPRLIIDNQRTQVNQSGLPSWIQEKVIGLNAGASAEGMTQPNEQSPDPDFKSVPFRVTVKTIWQGNMPTVDDELAKKVGLQTVDELYQKLNERLEQEAQEDIYKQHIHHLEDQLIEKYPFDLPLSYIESNKQARLDDYLKQLDQESQISQNYEEIEKMIENSTIRGLQLYFLLRRVAADNKLEVSEEEVSQELSKQIALIPSGKSQIDIYGDKSKLREQLYNLALDRKIKKFLLDQAQWV</sequence>
<evidence type="ECO:0000256" key="8">
    <source>
        <dbReference type="ARBA" id="ARBA00029986"/>
    </source>
</evidence>
<dbReference type="PIRSF" id="PIRSF003095">
    <property type="entry name" value="Trigger_factor"/>
    <property type="match status" value="1"/>
</dbReference>
<dbReference type="GO" id="GO:0003755">
    <property type="term" value="F:peptidyl-prolyl cis-trans isomerase activity"/>
    <property type="evidence" value="ECO:0007669"/>
    <property type="project" value="UniProtKB-UniRule"/>
</dbReference>
<dbReference type="InterPro" id="IPR036611">
    <property type="entry name" value="Trigger_fac_ribosome-bd_sf"/>
</dbReference>
<comment type="similarity">
    <text evidence="2 9">Belongs to the FKBP-type PPIase family. Tig subfamily.</text>
</comment>
<dbReference type="InterPro" id="IPR046357">
    <property type="entry name" value="PPIase_dom_sf"/>
</dbReference>
<dbReference type="PANTHER" id="PTHR30560">
    <property type="entry name" value="TRIGGER FACTOR CHAPERONE AND PEPTIDYL-PROLYL CIS/TRANS ISOMERASE"/>
    <property type="match status" value="1"/>
</dbReference>
<proteinExistence type="inferred from homology"/>
<dbReference type="GO" id="GO:0051083">
    <property type="term" value="P:'de novo' cotranslational protein folding"/>
    <property type="evidence" value="ECO:0007669"/>
    <property type="project" value="TreeGrafter"/>
</dbReference>
<dbReference type="GO" id="GO:0043335">
    <property type="term" value="P:protein unfolding"/>
    <property type="evidence" value="ECO:0007669"/>
    <property type="project" value="TreeGrafter"/>
</dbReference>
<dbReference type="Gene3D" id="1.10.3120.10">
    <property type="entry name" value="Trigger factor, C-terminal domain"/>
    <property type="match status" value="1"/>
</dbReference>
<keyword evidence="9" id="KW-0131">Cell cycle</keyword>
<dbReference type="HAMAP" id="MF_00303">
    <property type="entry name" value="Trigger_factor_Tig"/>
    <property type="match status" value="1"/>
</dbReference>
<comment type="subcellular location">
    <subcellularLocation>
        <location evidence="9">Cytoplasm</location>
    </subcellularLocation>
    <text evidence="9">About half TF is bound to the ribosome near the polypeptide exit tunnel while the other half is free in the cytoplasm.</text>
</comment>
<organism evidence="12 13">
    <name type="scientific">Candidatus Protochlamydia amoebophila</name>
    <dbReference type="NCBI Taxonomy" id="362787"/>
    <lineage>
        <taxon>Bacteria</taxon>
        <taxon>Pseudomonadati</taxon>
        <taxon>Chlamydiota</taxon>
        <taxon>Chlamydiia</taxon>
        <taxon>Parachlamydiales</taxon>
        <taxon>Parachlamydiaceae</taxon>
        <taxon>Candidatus Protochlamydia</taxon>
    </lineage>
</organism>
<evidence type="ECO:0000256" key="5">
    <source>
        <dbReference type="ARBA" id="ARBA00023110"/>
    </source>
</evidence>
<dbReference type="GO" id="GO:0044183">
    <property type="term" value="F:protein folding chaperone"/>
    <property type="evidence" value="ECO:0007669"/>
    <property type="project" value="TreeGrafter"/>
</dbReference>
<dbReference type="InterPro" id="IPR037041">
    <property type="entry name" value="Trigger_fac_C_sf"/>
</dbReference>
<evidence type="ECO:0000256" key="3">
    <source>
        <dbReference type="ARBA" id="ARBA00013194"/>
    </source>
</evidence>
<gene>
    <name evidence="9 12" type="primary">tig</name>
    <name evidence="12" type="ORF">DB44_ER00040</name>
</gene>
<evidence type="ECO:0000313" key="13">
    <source>
        <dbReference type="Proteomes" id="UP000031465"/>
    </source>
</evidence>
<feature type="domain" description="Trigger factor ribosome-binding bacterial" evidence="10">
    <location>
        <begin position="34"/>
        <end position="179"/>
    </location>
</feature>
<dbReference type="InterPro" id="IPR008881">
    <property type="entry name" value="Trigger_fac_ribosome-bd_bac"/>
</dbReference>
<keyword evidence="9" id="KW-0132">Cell division</keyword>
<dbReference type="GO" id="GO:0043022">
    <property type="term" value="F:ribosome binding"/>
    <property type="evidence" value="ECO:0007669"/>
    <property type="project" value="TreeGrafter"/>
</dbReference>
<dbReference type="EC" id="5.2.1.8" evidence="3 9"/>
<dbReference type="NCBIfam" id="TIGR00115">
    <property type="entry name" value="tig"/>
    <property type="match status" value="1"/>
</dbReference>
<comment type="caution">
    <text evidence="12">The sequence shown here is derived from an EMBL/GenBank/DDBJ whole genome shotgun (WGS) entry which is preliminary data.</text>
</comment>